<comment type="caution">
    <text evidence="1">The sequence shown here is derived from an EMBL/GenBank/DDBJ whole genome shotgun (WGS) entry which is preliminary data.</text>
</comment>
<sequence>MERVDSLLDSLRELPPNHPEIKMLTGKTPFFASTLDQRFSFSLYVPTCHSFDGPQLPLLVIIHGIRRQTDQYLDNLRDFCERHRLVLLVPLFPAGIIDPHDTANYNTLVYKGIRFDTILLSMIDQAGNLWRVRTDKVFLHGFSAGGQFAHRFTYLHPERLSAVSIGAPGRITPPDLSQKWPAGLGNIEQVFGLSNRPDFKRMSRIPVQFIVGENDTKGSQVEQVRTA</sequence>
<evidence type="ECO:0000313" key="1">
    <source>
        <dbReference type="EMBL" id="KAL0059371.1"/>
    </source>
</evidence>
<organism evidence="1 2">
    <name type="scientific">Marasmius tenuissimus</name>
    <dbReference type="NCBI Taxonomy" id="585030"/>
    <lineage>
        <taxon>Eukaryota</taxon>
        <taxon>Fungi</taxon>
        <taxon>Dikarya</taxon>
        <taxon>Basidiomycota</taxon>
        <taxon>Agaricomycotina</taxon>
        <taxon>Agaricomycetes</taxon>
        <taxon>Agaricomycetidae</taxon>
        <taxon>Agaricales</taxon>
        <taxon>Marasmiineae</taxon>
        <taxon>Marasmiaceae</taxon>
        <taxon>Marasmius</taxon>
    </lineage>
</organism>
<reference evidence="1 2" key="1">
    <citation type="submission" date="2024-05" db="EMBL/GenBank/DDBJ databases">
        <title>A draft genome resource for the thread blight pathogen Marasmius tenuissimus strain MS-2.</title>
        <authorList>
            <person name="Yulfo-Soto G.E."/>
            <person name="Baruah I.K."/>
            <person name="Amoako-Attah I."/>
            <person name="Bukari Y."/>
            <person name="Meinhardt L.W."/>
            <person name="Bailey B.A."/>
            <person name="Cohen S.P."/>
        </authorList>
    </citation>
    <scope>NUCLEOTIDE SEQUENCE [LARGE SCALE GENOMIC DNA]</scope>
    <source>
        <strain evidence="1 2">MS-2</strain>
    </source>
</reference>
<proteinExistence type="predicted"/>
<gene>
    <name evidence="1" type="ORF">AAF712_013882</name>
</gene>
<keyword evidence="2" id="KW-1185">Reference proteome</keyword>
<accession>A0ABR2ZEK4</accession>
<protein>
    <submittedName>
        <fullName evidence="1">Uncharacterized protein</fullName>
    </submittedName>
</protein>
<dbReference type="Proteomes" id="UP001437256">
    <property type="component" value="Unassembled WGS sequence"/>
</dbReference>
<dbReference type="SUPFAM" id="SSF53474">
    <property type="entry name" value="alpha/beta-Hydrolases"/>
    <property type="match status" value="1"/>
</dbReference>
<dbReference type="EMBL" id="JBBXMP010000230">
    <property type="protein sequence ID" value="KAL0059371.1"/>
    <property type="molecule type" value="Genomic_DNA"/>
</dbReference>
<evidence type="ECO:0000313" key="2">
    <source>
        <dbReference type="Proteomes" id="UP001437256"/>
    </source>
</evidence>
<dbReference type="Gene3D" id="3.40.50.1820">
    <property type="entry name" value="alpha/beta hydrolase"/>
    <property type="match status" value="1"/>
</dbReference>
<dbReference type="InterPro" id="IPR029058">
    <property type="entry name" value="AB_hydrolase_fold"/>
</dbReference>
<name>A0ABR2ZEK4_9AGAR</name>